<organism evidence="2 3">
    <name type="scientific">Sporormia fimetaria CBS 119925</name>
    <dbReference type="NCBI Taxonomy" id="1340428"/>
    <lineage>
        <taxon>Eukaryota</taxon>
        <taxon>Fungi</taxon>
        <taxon>Dikarya</taxon>
        <taxon>Ascomycota</taxon>
        <taxon>Pezizomycotina</taxon>
        <taxon>Dothideomycetes</taxon>
        <taxon>Pleosporomycetidae</taxon>
        <taxon>Pleosporales</taxon>
        <taxon>Sporormiaceae</taxon>
        <taxon>Sporormia</taxon>
    </lineage>
</organism>
<feature type="compositionally biased region" description="Basic and acidic residues" evidence="1">
    <location>
        <begin position="1"/>
        <end position="13"/>
    </location>
</feature>
<gene>
    <name evidence="2" type="ORF">M011DRAFT_455223</name>
</gene>
<evidence type="ECO:0000256" key="1">
    <source>
        <dbReference type="SAM" id="MobiDB-lite"/>
    </source>
</evidence>
<proteinExistence type="predicted"/>
<dbReference type="AlphaFoldDB" id="A0A6A6VNN8"/>
<name>A0A6A6VNN8_9PLEO</name>
<dbReference type="EMBL" id="MU006562">
    <property type="protein sequence ID" value="KAF2751170.1"/>
    <property type="molecule type" value="Genomic_DNA"/>
</dbReference>
<feature type="compositionally biased region" description="Low complexity" evidence="1">
    <location>
        <begin position="188"/>
        <end position="198"/>
    </location>
</feature>
<reference evidence="2" key="1">
    <citation type="journal article" date="2020" name="Stud. Mycol.">
        <title>101 Dothideomycetes genomes: a test case for predicting lifestyles and emergence of pathogens.</title>
        <authorList>
            <person name="Haridas S."/>
            <person name="Albert R."/>
            <person name="Binder M."/>
            <person name="Bloem J."/>
            <person name="Labutti K."/>
            <person name="Salamov A."/>
            <person name="Andreopoulos B."/>
            <person name="Baker S."/>
            <person name="Barry K."/>
            <person name="Bills G."/>
            <person name="Bluhm B."/>
            <person name="Cannon C."/>
            <person name="Castanera R."/>
            <person name="Culley D."/>
            <person name="Daum C."/>
            <person name="Ezra D."/>
            <person name="Gonzalez J."/>
            <person name="Henrissat B."/>
            <person name="Kuo A."/>
            <person name="Liang C."/>
            <person name="Lipzen A."/>
            <person name="Lutzoni F."/>
            <person name="Magnuson J."/>
            <person name="Mondo S."/>
            <person name="Nolan M."/>
            <person name="Ohm R."/>
            <person name="Pangilinan J."/>
            <person name="Park H.-J."/>
            <person name="Ramirez L."/>
            <person name="Alfaro M."/>
            <person name="Sun H."/>
            <person name="Tritt A."/>
            <person name="Yoshinaga Y."/>
            <person name="Zwiers L.-H."/>
            <person name="Turgeon B."/>
            <person name="Goodwin S."/>
            <person name="Spatafora J."/>
            <person name="Crous P."/>
            <person name="Grigoriev I."/>
        </authorList>
    </citation>
    <scope>NUCLEOTIDE SEQUENCE</scope>
    <source>
        <strain evidence="2">CBS 119925</strain>
    </source>
</reference>
<accession>A0A6A6VNN8</accession>
<feature type="region of interest" description="Disordered" evidence="1">
    <location>
        <begin position="1"/>
        <end position="150"/>
    </location>
</feature>
<dbReference type="OrthoDB" id="3784117at2759"/>
<sequence length="226" mass="24248">MTSSHHYVDREVQTDIAGLAKHPAPVPKVLTGQAVDATPPEDTALPKLTMPPHQPIRPAHDNPAQQLRRGFGLQRPGGDERPASPPPTLAVDSPLPEANTLHAGHTPLVPEVSLSPTRNQESSRDDSPDSDPGLSSALMLPTLPSDGASDRIELRMLDRELEKIAKAQRKEEEAEKSRSAERTRSESSGESIRSQGQSLVLEPPEAPDGVILKKPKMNLGAPLGQA</sequence>
<feature type="compositionally biased region" description="Basic and acidic residues" evidence="1">
    <location>
        <begin position="166"/>
        <end position="187"/>
    </location>
</feature>
<evidence type="ECO:0000313" key="3">
    <source>
        <dbReference type="Proteomes" id="UP000799440"/>
    </source>
</evidence>
<protein>
    <submittedName>
        <fullName evidence="2">Uncharacterized protein</fullName>
    </submittedName>
</protein>
<dbReference type="Proteomes" id="UP000799440">
    <property type="component" value="Unassembled WGS sequence"/>
</dbReference>
<keyword evidence="3" id="KW-1185">Reference proteome</keyword>
<feature type="region of interest" description="Disordered" evidence="1">
    <location>
        <begin position="166"/>
        <end position="226"/>
    </location>
</feature>
<evidence type="ECO:0000313" key="2">
    <source>
        <dbReference type="EMBL" id="KAF2751170.1"/>
    </source>
</evidence>